<gene>
    <name evidence="2" type="ORF">M407DRAFT_241875</name>
</gene>
<sequence>MEPSYSPHPPAWPSTLRTPYEPGPSQRPSPSDTISPRDNSLMRWSPGSTIRVARDSQSRFGSTEDFRLSSTPAPVQRYPSDFHGQLHLADPQGSRSQMHSSVTSTSPLAGRLSLNGGTSTTPAEPVQPQAQPATAFDTMVYATRPRNWSHQRTAWSPEQGSSFWSSYSQPSQPGPHTTENRPGTSARERTDED</sequence>
<reference evidence="3" key="2">
    <citation type="submission" date="2015-01" db="EMBL/GenBank/DDBJ databases">
        <title>Evolutionary Origins and Diversification of the Mycorrhizal Mutualists.</title>
        <authorList>
            <consortium name="DOE Joint Genome Institute"/>
            <consortium name="Mycorrhizal Genomics Consortium"/>
            <person name="Kohler A."/>
            <person name="Kuo A."/>
            <person name="Nagy L.G."/>
            <person name="Floudas D."/>
            <person name="Copeland A."/>
            <person name="Barry K.W."/>
            <person name="Cichocki N."/>
            <person name="Veneault-Fourrey C."/>
            <person name="LaButti K."/>
            <person name="Lindquist E.A."/>
            <person name="Lipzen A."/>
            <person name="Lundell T."/>
            <person name="Morin E."/>
            <person name="Murat C."/>
            <person name="Riley R."/>
            <person name="Ohm R."/>
            <person name="Sun H."/>
            <person name="Tunlid A."/>
            <person name="Henrissat B."/>
            <person name="Grigoriev I.V."/>
            <person name="Hibbett D.S."/>
            <person name="Martin F."/>
        </authorList>
    </citation>
    <scope>NUCLEOTIDE SEQUENCE [LARGE SCALE GENOMIC DNA]</scope>
    <source>
        <strain evidence="3">MUT 4182</strain>
    </source>
</reference>
<feature type="compositionally biased region" description="Pro residues" evidence="1">
    <location>
        <begin position="1"/>
        <end position="12"/>
    </location>
</feature>
<evidence type="ECO:0000313" key="3">
    <source>
        <dbReference type="Proteomes" id="UP000054248"/>
    </source>
</evidence>
<protein>
    <submittedName>
        <fullName evidence="2">Uncharacterized protein</fullName>
    </submittedName>
</protein>
<dbReference type="OrthoDB" id="10463449at2759"/>
<evidence type="ECO:0000313" key="2">
    <source>
        <dbReference type="EMBL" id="KIO31150.1"/>
    </source>
</evidence>
<reference evidence="2 3" key="1">
    <citation type="submission" date="2014-04" db="EMBL/GenBank/DDBJ databases">
        <authorList>
            <consortium name="DOE Joint Genome Institute"/>
            <person name="Kuo A."/>
            <person name="Girlanda M."/>
            <person name="Perotto S."/>
            <person name="Kohler A."/>
            <person name="Nagy L.G."/>
            <person name="Floudas D."/>
            <person name="Copeland A."/>
            <person name="Barry K.W."/>
            <person name="Cichocki N."/>
            <person name="Veneault-Fourrey C."/>
            <person name="LaButti K."/>
            <person name="Lindquist E.A."/>
            <person name="Lipzen A."/>
            <person name="Lundell T."/>
            <person name="Morin E."/>
            <person name="Murat C."/>
            <person name="Sun H."/>
            <person name="Tunlid A."/>
            <person name="Henrissat B."/>
            <person name="Grigoriev I.V."/>
            <person name="Hibbett D.S."/>
            <person name="Martin F."/>
            <person name="Nordberg H.P."/>
            <person name="Cantor M.N."/>
            <person name="Hua S.X."/>
        </authorList>
    </citation>
    <scope>NUCLEOTIDE SEQUENCE [LARGE SCALE GENOMIC DNA]</scope>
    <source>
        <strain evidence="2 3">MUT 4182</strain>
    </source>
</reference>
<dbReference type="EMBL" id="KN822965">
    <property type="protein sequence ID" value="KIO31150.1"/>
    <property type="molecule type" value="Genomic_DNA"/>
</dbReference>
<evidence type="ECO:0000256" key="1">
    <source>
        <dbReference type="SAM" id="MobiDB-lite"/>
    </source>
</evidence>
<feature type="compositionally biased region" description="Low complexity" evidence="1">
    <location>
        <begin position="120"/>
        <end position="135"/>
    </location>
</feature>
<feature type="compositionally biased region" description="Polar residues" evidence="1">
    <location>
        <begin position="174"/>
        <end position="183"/>
    </location>
</feature>
<dbReference type="Proteomes" id="UP000054248">
    <property type="component" value="Unassembled WGS sequence"/>
</dbReference>
<name>A0A0C3QH68_9AGAM</name>
<feature type="compositionally biased region" description="Polar residues" evidence="1">
    <location>
        <begin position="93"/>
        <end position="107"/>
    </location>
</feature>
<feature type="non-terminal residue" evidence="2">
    <location>
        <position position="193"/>
    </location>
</feature>
<accession>A0A0C3QH68</accession>
<proteinExistence type="predicted"/>
<keyword evidence="3" id="KW-1185">Reference proteome</keyword>
<dbReference type="HOGENOM" id="CLU_1412008_0_0_1"/>
<feature type="region of interest" description="Disordered" evidence="1">
    <location>
        <begin position="1"/>
        <end position="193"/>
    </location>
</feature>
<feature type="compositionally biased region" description="Polar residues" evidence="1">
    <location>
        <begin position="146"/>
        <end position="158"/>
    </location>
</feature>
<organism evidence="2 3">
    <name type="scientific">Tulasnella calospora MUT 4182</name>
    <dbReference type="NCBI Taxonomy" id="1051891"/>
    <lineage>
        <taxon>Eukaryota</taxon>
        <taxon>Fungi</taxon>
        <taxon>Dikarya</taxon>
        <taxon>Basidiomycota</taxon>
        <taxon>Agaricomycotina</taxon>
        <taxon>Agaricomycetes</taxon>
        <taxon>Cantharellales</taxon>
        <taxon>Tulasnellaceae</taxon>
        <taxon>Tulasnella</taxon>
    </lineage>
</organism>
<feature type="compositionally biased region" description="Polar residues" evidence="1">
    <location>
        <begin position="28"/>
        <end position="38"/>
    </location>
</feature>
<feature type="compositionally biased region" description="Basic and acidic residues" evidence="1">
    <location>
        <begin position="52"/>
        <end position="67"/>
    </location>
</feature>
<feature type="compositionally biased region" description="Low complexity" evidence="1">
    <location>
        <begin position="159"/>
        <end position="171"/>
    </location>
</feature>
<dbReference type="AlphaFoldDB" id="A0A0C3QH68"/>